<sequence length="144" mass="15704">MQPLRRERPAPTAWRRLPVRLDRHTPETRVLAYGLLLCAMLPRRHAPPSSSRCNPTRAESIPTSHYLARRSHRCGHCHPMNPALSSPQLLYPLPLCLVVAGDRRALETVPAPTPAMNAISHPASALPSSPRYAASSAASSVSPV</sequence>
<protein>
    <submittedName>
        <fullName evidence="2">Uncharacterized protein</fullName>
    </submittedName>
</protein>
<proteinExistence type="predicted"/>
<organism evidence="2">
    <name type="scientific">uncultured marine virus</name>
    <dbReference type="NCBI Taxonomy" id="186617"/>
    <lineage>
        <taxon>Viruses</taxon>
        <taxon>environmental samples</taxon>
    </lineage>
</organism>
<reference evidence="2" key="2">
    <citation type="submission" date="2015-03" db="EMBL/GenBank/DDBJ databases">
        <authorList>
            <person name="Chow C.-E.T."/>
            <person name="Winget D.M."/>
            <person name="White R.A.III."/>
            <person name="Hallam S.J."/>
            <person name="Suttle C.A."/>
        </authorList>
    </citation>
    <scope>NUCLEOTIDE SEQUENCE</scope>
    <source>
        <strain evidence="2">Anoxic2_1</strain>
    </source>
</reference>
<dbReference type="EMBL" id="KR029585">
    <property type="protein sequence ID" value="AKH46642.1"/>
    <property type="molecule type" value="Genomic_DNA"/>
</dbReference>
<evidence type="ECO:0000313" key="2">
    <source>
        <dbReference type="EMBL" id="AKH46642.1"/>
    </source>
</evidence>
<name>A0A0F7L535_9VIRU</name>
<reference evidence="2" key="1">
    <citation type="journal article" date="2015" name="Front. Microbiol.">
        <title>Combining genomic sequencing methods to explore viral diversity and reveal potential virus-host interactions.</title>
        <authorList>
            <person name="Chow C.E."/>
            <person name="Winget D.M."/>
            <person name="White R.A.III."/>
            <person name="Hallam S.J."/>
            <person name="Suttle C.A."/>
        </authorList>
    </citation>
    <scope>NUCLEOTIDE SEQUENCE</scope>
    <source>
        <strain evidence="2">Anoxic2_1</strain>
    </source>
</reference>
<accession>A0A0F7L535</accession>
<feature type="region of interest" description="Disordered" evidence="1">
    <location>
        <begin position="122"/>
        <end position="144"/>
    </location>
</feature>
<evidence type="ECO:0000256" key="1">
    <source>
        <dbReference type="SAM" id="MobiDB-lite"/>
    </source>
</evidence>